<feature type="compositionally biased region" description="Basic and acidic residues" evidence="1">
    <location>
        <begin position="546"/>
        <end position="557"/>
    </location>
</feature>
<evidence type="ECO:0000256" key="1">
    <source>
        <dbReference type="SAM" id="MobiDB-lite"/>
    </source>
</evidence>
<dbReference type="EMBL" id="NBBI01000004">
    <property type="protein sequence ID" value="OWK29200.1"/>
    <property type="molecule type" value="Genomic_DNA"/>
</dbReference>
<proteinExistence type="predicted"/>
<organism evidence="2 3">
    <name type="scientific">Sphingomonas dokdonensis</name>
    <dbReference type="NCBI Taxonomy" id="344880"/>
    <lineage>
        <taxon>Bacteria</taxon>
        <taxon>Pseudomonadati</taxon>
        <taxon>Pseudomonadota</taxon>
        <taxon>Alphaproteobacteria</taxon>
        <taxon>Sphingomonadales</taxon>
        <taxon>Sphingomonadaceae</taxon>
        <taxon>Sphingomonas</taxon>
    </lineage>
</organism>
<name>A0A245ZHJ4_9SPHN</name>
<dbReference type="GO" id="GO:0005198">
    <property type="term" value="F:structural molecule activity"/>
    <property type="evidence" value="ECO:0007669"/>
    <property type="project" value="InterPro"/>
</dbReference>
<dbReference type="GO" id="GO:0019068">
    <property type="term" value="P:virion assembly"/>
    <property type="evidence" value="ECO:0007669"/>
    <property type="project" value="InterPro"/>
</dbReference>
<sequence length="557" mass="60272">MRIDIGANLVDRAVAFVNPAAGERRLLARTRMAATSMLTGSGGFRGAQPDRTKRRSWFARARSANADILPGSDRLRAEQRDAAMNQPIATAAINRKTTFVIGTGLMVIPAVDGTKLGLSPEDQADWELRLATDFDSYMASKDADAERKSTGYGLQSVAARGTYTSGDVLALRVMPDDQPGRRMLTAWKLIEADRLRNPPHVADGAVDPRTGNVIAGGVEVDAMGAPVAYWILKQHPGDLVLRSIAHIMPERIEAWDRDLALPRVVHVCHRIRPEQVRGVGMLATVLEPLKMVSDLADAELFAAVMSAMIAIVYKSPGATPLPEPDFGDEDGGDGATGHGGGSPLDAAPPQYRIESGSVLEIDSDAEVEIKSPGRPNSAFAPFFKAIVEQIGAAIDVPAGVLMLLFNSSYTASKAEIEALYLTVRSERSWFGGDMGYPTYECFVAEKVARGDYAMPGFFADLETRAAWLGCDWRGDGKISLNPAQEANGYKIRQDNGWQTGEEITAELTGGNYRENIRKRGREHRQWVDEGLPVAVSPGTPAGNVDEPAKPEKKDDDE</sequence>
<dbReference type="OrthoDB" id="9770450at2"/>
<feature type="region of interest" description="Disordered" evidence="1">
    <location>
        <begin position="321"/>
        <end position="348"/>
    </location>
</feature>
<dbReference type="Pfam" id="PF05136">
    <property type="entry name" value="Phage_portal_2"/>
    <property type="match status" value="1"/>
</dbReference>
<feature type="region of interest" description="Disordered" evidence="1">
    <location>
        <begin position="529"/>
        <end position="557"/>
    </location>
</feature>
<accession>A0A245ZHJ4</accession>
<keyword evidence="3" id="KW-1185">Reference proteome</keyword>
<reference evidence="2 3" key="1">
    <citation type="submission" date="2017-03" db="EMBL/GenBank/DDBJ databases">
        <title>Genome sequence of Sphingomonas dokdonensis DSM 21029.</title>
        <authorList>
            <person name="Poehlein A."/>
            <person name="Wuebbeler J.H."/>
            <person name="Steinbuechel A."/>
            <person name="Daniel R."/>
        </authorList>
    </citation>
    <scope>NUCLEOTIDE SEQUENCE [LARGE SCALE GENOMIC DNA]</scope>
    <source>
        <strain evidence="2 3">DSM 21029</strain>
    </source>
</reference>
<dbReference type="Proteomes" id="UP000197290">
    <property type="component" value="Unassembled WGS sequence"/>
</dbReference>
<dbReference type="InterPro" id="IPR006429">
    <property type="entry name" value="Phage_lambda_portal"/>
</dbReference>
<protein>
    <submittedName>
        <fullName evidence="2">Phage portal protein, lambda family</fullName>
    </submittedName>
</protein>
<gene>
    <name evidence="2" type="ORF">SPDO_21810</name>
</gene>
<evidence type="ECO:0000313" key="3">
    <source>
        <dbReference type="Proteomes" id="UP000197290"/>
    </source>
</evidence>
<evidence type="ECO:0000313" key="2">
    <source>
        <dbReference type="EMBL" id="OWK29200.1"/>
    </source>
</evidence>
<feature type="compositionally biased region" description="Gly residues" evidence="1">
    <location>
        <begin position="333"/>
        <end position="342"/>
    </location>
</feature>
<dbReference type="AlphaFoldDB" id="A0A245ZHJ4"/>
<comment type="caution">
    <text evidence="2">The sequence shown here is derived from an EMBL/GenBank/DDBJ whole genome shotgun (WGS) entry which is preliminary data.</text>
</comment>